<comment type="function">
    <text evidence="11">Catalyzes the anti-1,4-elimination of the C-3 phosphate and the C-6 proR hydrogen from 5-enolpyruvylshikimate-3-phosphate (EPSP) to yield chorismate, which is the branch point compound that serves as the starting substrate for the three terminal pathways of aromatic amino acid biosynthesis. This reaction introduces a second double bond into the aromatic ring system.</text>
</comment>
<evidence type="ECO:0000256" key="5">
    <source>
        <dbReference type="ARBA" id="ARBA00022630"/>
    </source>
</evidence>
<dbReference type="AlphaFoldDB" id="A0A662DGA5"/>
<dbReference type="EC" id="4.2.3.5" evidence="3 11"/>
<dbReference type="NCBIfam" id="NF003793">
    <property type="entry name" value="PRK05382.1"/>
    <property type="match status" value="1"/>
</dbReference>
<comment type="pathway">
    <text evidence="1 11 12">Metabolic intermediate biosynthesis; chorismate biosynthesis; chorismate from D-erythrose 4-phosphate and phosphoenolpyruvate: step 7/7.</text>
</comment>
<protein>
    <recommendedName>
        <fullName evidence="3 11">Chorismate synthase</fullName>
        <shortName evidence="11">CS</shortName>
        <ecNumber evidence="3 11">4.2.3.5</ecNumber>
    </recommendedName>
    <alternativeName>
        <fullName evidence="11">5-enolpyruvylshikimate-3-phosphate phospholyase</fullName>
    </alternativeName>
</protein>
<comment type="catalytic activity">
    <reaction evidence="11 12">
        <text>5-O-(1-carboxyvinyl)-3-phosphoshikimate = chorismate + phosphate</text>
        <dbReference type="Rhea" id="RHEA:21020"/>
        <dbReference type="ChEBI" id="CHEBI:29748"/>
        <dbReference type="ChEBI" id="CHEBI:43474"/>
        <dbReference type="ChEBI" id="CHEBI:57701"/>
        <dbReference type="EC" id="4.2.3.5"/>
    </reaction>
</comment>
<keyword evidence="8 11" id="KW-0521">NADP</keyword>
<feature type="binding site" evidence="11">
    <location>
        <begin position="315"/>
        <end position="319"/>
    </location>
    <ligand>
        <name>FMN</name>
        <dbReference type="ChEBI" id="CHEBI:58210"/>
    </ligand>
</feature>
<keyword evidence="9 11" id="KW-0057">Aromatic amino acid biosynthesis</keyword>
<evidence type="ECO:0000256" key="6">
    <source>
        <dbReference type="ARBA" id="ARBA00022643"/>
    </source>
</evidence>
<evidence type="ECO:0000313" key="14">
    <source>
        <dbReference type="Proteomes" id="UP000280417"/>
    </source>
</evidence>
<evidence type="ECO:0000313" key="13">
    <source>
        <dbReference type="EMBL" id="RLE12976.1"/>
    </source>
</evidence>
<keyword evidence="7 11" id="KW-0274">FAD</keyword>
<dbReference type="PROSITE" id="PS00789">
    <property type="entry name" value="CHORISMATE_SYNTHASE_3"/>
    <property type="match status" value="1"/>
</dbReference>
<dbReference type="InterPro" id="IPR035904">
    <property type="entry name" value="Chorismate_synth_AroC_sf"/>
</dbReference>
<gene>
    <name evidence="11" type="primary">aroC</name>
    <name evidence="13" type="ORF">DRJ04_05180</name>
</gene>
<comment type="subunit">
    <text evidence="11">Homotetramer.</text>
</comment>
<dbReference type="NCBIfam" id="TIGR00033">
    <property type="entry name" value="aroC"/>
    <property type="match status" value="1"/>
</dbReference>
<dbReference type="GO" id="GO:0009073">
    <property type="term" value="P:aromatic amino acid family biosynthetic process"/>
    <property type="evidence" value="ECO:0007669"/>
    <property type="project" value="UniProtKB-KW"/>
</dbReference>
<dbReference type="InterPro" id="IPR000453">
    <property type="entry name" value="Chorismate_synth"/>
</dbReference>
<reference evidence="13 14" key="1">
    <citation type="submission" date="2018-06" db="EMBL/GenBank/DDBJ databases">
        <title>Extensive metabolic versatility and redundancy in microbially diverse, dynamic hydrothermal sediments.</title>
        <authorList>
            <person name="Dombrowski N."/>
            <person name="Teske A."/>
            <person name="Baker B.J."/>
        </authorList>
    </citation>
    <scope>NUCLEOTIDE SEQUENCE [LARGE SCALE GENOMIC DNA]</scope>
    <source>
        <strain evidence="13">B3_G15</strain>
    </source>
</reference>
<dbReference type="UniPathway" id="UPA00053">
    <property type="reaction ID" value="UER00090"/>
</dbReference>
<organism evidence="13 14">
    <name type="scientific">Aerophobetes bacterium</name>
    <dbReference type="NCBI Taxonomy" id="2030807"/>
    <lineage>
        <taxon>Bacteria</taxon>
        <taxon>Candidatus Aerophobota</taxon>
    </lineage>
</organism>
<dbReference type="PROSITE" id="PS00787">
    <property type="entry name" value="CHORISMATE_SYNTHASE_1"/>
    <property type="match status" value="1"/>
</dbReference>
<dbReference type="PANTHER" id="PTHR21085">
    <property type="entry name" value="CHORISMATE SYNTHASE"/>
    <property type="match status" value="1"/>
</dbReference>
<comment type="cofactor">
    <cofactor evidence="11 12">
        <name>FMNH2</name>
        <dbReference type="ChEBI" id="CHEBI:57618"/>
    </cofactor>
    <text evidence="11 12">Reduced FMN (FMNH(2)).</text>
</comment>
<feature type="binding site" evidence="11">
    <location>
        <position position="49"/>
    </location>
    <ligand>
        <name>NADP(+)</name>
        <dbReference type="ChEBI" id="CHEBI:58349"/>
    </ligand>
</feature>
<keyword evidence="10 11" id="KW-0456">Lyase</keyword>
<dbReference type="Pfam" id="PF01264">
    <property type="entry name" value="Chorismate_synt"/>
    <property type="match status" value="1"/>
</dbReference>
<evidence type="ECO:0000256" key="9">
    <source>
        <dbReference type="ARBA" id="ARBA00023141"/>
    </source>
</evidence>
<dbReference type="PROSITE" id="PS00788">
    <property type="entry name" value="CHORISMATE_SYNTHASE_2"/>
    <property type="match status" value="1"/>
</dbReference>
<feature type="binding site" evidence="11">
    <location>
        <position position="300"/>
    </location>
    <ligand>
        <name>FMN</name>
        <dbReference type="ChEBI" id="CHEBI:58210"/>
    </ligand>
</feature>
<comment type="caution">
    <text evidence="13">The sequence shown here is derived from an EMBL/GenBank/DDBJ whole genome shotgun (WGS) entry which is preliminary data.</text>
</comment>
<dbReference type="GO" id="GO:0009423">
    <property type="term" value="P:chorismate biosynthetic process"/>
    <property type="evidence" value="ECO:0007669"/>
    <property type="project" value="UniProtKB-UniRule"/>
</dbReference>
<dbReference type="HAMAP" id="MF_00300">
    <property type="entry name" value="Chorismate_synth"/>
    <property type="match status" value="1"/>
</dbReference>
<name>A0A662DGA5_UNCAE</name>
<dbReference type="Gene3D" id="3.60.150.10">
    <property type="entry name" value="Chorismate synthase AroC"/>
    <property type="match status" value="1"/>
</dbReference>
<feature type="binding site" evidence="11">
    <location>
        <begin position="135"/>
        <end position="137"/>
    </location>
    <ligand>
        <name>FMN</name>
        <dbReference type="ChEBI" id="CHEBI:58210"/>
    </ligand>
</feature>
<dbReference type="EMBL" id="QMQA01000125">
    <property type="protein sequence ID" value="RLE12976.1"/>
    <property type="molecule type" value="Genomic_DNA"/>
</dbReference>
<evidence type="ECO:0000256" key="8">
    <source>
        <dbReference type="ARBA" id="ARBA00022857"/>
    </source>
</evidence>
<evidence type="ECO:0000256" key="3">
    <source>
        <dbReference type="ARBA" id="ARBA00013036"/>
    </source>
</evidence>
<evidence type="ECO:0000256" key="4">
    <source>
        <dbReference type="ARBA" id="ARBA00022605"/>
    </source>
</evidence>
<dbReference type="PIRSF" id="PIRSF001456">
    <property type="entry name" value="Chorismate_synth"/>
    <property type="match status" value="1"/>
</dbReference>
<dbReference type="GO" id="GO:0005829">
    <property type="term" value="C:cytosol"/>
    <property type="evidence" value="ECO:0007669"/>
    <property type="project" value="TreeGrafter"/>
</dbReference>
<proteinExistence type="inferred from homology"/>
<accession>A0A662DGA5</accession>
<dbReference type="InterPro" id="IPR020541">
    <property type="entry name" value="Chorismate_synthase_CS"/>
</dbReference>
<dbReference type="CDD" id="cd07304">
    <property type="entry name" value="Chorismate_synthase"/>
    <property type="match status" value="1"/>
</dbReference>
<feature type="binding site" evidence="11">
    <location>
        <begin position="255"/>
        <end position="256"/>
    </location>
    <ligand>
        <name>FMN</name>
        <dbReference type="ChEBI" id="CHEBI:58210"/>
    </ligand>
</feature>
<sequence length="392" mass="43495">MSTQLRYLTSGESHGQGLLVILEGIPSGLELKKEYINRQLKRRQGGYGRGKRMRIEKDEARILSGVRWGKTLGSPISLFVPNLDWKNWERIMAVEEPEDEDFASLPLFTRPRPGHADLVGGIKYNFQDLRNVLERASARETVAKVAAGAVCKRLLDEFGILVLSRVIQIGKAKDESSWKCFLDNPARIEDSPVRCLDKEAEKNMIELIDEVRQKGDSLGGIFEVIVAGVPPGLGSYIQWDLKLDARLAFALMSIQAIIGVEIGAGFEGASFFGSQFQDEIAYNKKRGFYRLSNRCGGIEGGMTTGEPVVLRAAMKPISTLAKPLRSVDIVSKKEVKAARERSDVCAVPAASVIAEAACAIEIARAMREKFGGDSLEEMKRNYLSYMDYVKER</sequence>
<dbReference type="FunFam" id="3.60.150.10:FF:000002">
    <property type="entry name" value="Chorismate synthase"/>
    <property type="match status" value="1"/>
</dbReference>
<feature type="binding site" evidence="11">
    <location>
        <position position="43"/>
    </location>
    <ligand>
        <name>NADP(+)</name>
        <dbReference type="ChEBI" id="CHEBI:58349"/>
    </ligand>
</feature>
<dbReference type="PANTHER" id="PTHR21085:SF0">
    <property type="entry name" value="CHORISMATE SYNTHASE"/>
    <property type="match status" value="1"/>
</dbReference>
<evidence type="ECO:0000256" key="7">
    <source>
        <dbReference type="ARBA" id="ARBA00022827"/>
    </source>
</evidence>
<evidence type="ECO:0000256" key="12">
    <source>
        <dbReference type="RuleBase" id="RU000605"/>
    </source>
</evidence>
<keyword evidence="6 11" id="KW-0288">FMN</keyword>
<dbReference type="GO" id="GO:0008652">
    <property type="term" value="P:amino acid biosynthetic process"/>
    <property type="evidence" value="ECO:0007669"/>
    <property type="project" value="UniProtKB-KW"/>
</dbReference>
<feature type="binding site" evidence="11">
    <location>
        <position position="341"/>
    </location>
    <ligand>
        <name>FMN</name>
        <dbReference type="ChEBI" id="CHEBI:58210"/>
    </ligand>
</feature>
<dbReference type="GO" id="GO:0004107">
    <property type="term" value="F:chorismate synthase activity"/>
    <property type="evidence" value="ECO:0007669"/>
    <property type="project" value="UniProtKB-UniRule"/>
</dbReference>
<evidence type="ECO:0000256" key="1">
    <source>
        <dbReference type="ARBA" id="ARBA00005044"/>
    </source>
</evidence>
<keyword evidence="4 11" id="KW-0028">Amino-acid biosynthesis</keyword>
<evidence type="ECO:0000256" key="11">
    <source>
        <dbReference type="HAMAP-Rule" id="MF_00300"/>
    </source>
</evidence>
<dbReference type="SUPFAM" id="SSF103263">
    <property type="entry name" value="Chorismate synthase, AroC"/>
    <property type="match status" value="1"/>
</dbReference>
<dbReference type="GO" id="GO:0010181">
    <property type="term" value="F:FMN binding"/>
    <property type="evidence" value="ECO:0007669"/>
    <property type="project" value="TreeGrafter"/>
</dbReference>
<dbReference type="Proteomes" id="UP000280417">
    <property type="component" value="Unassembled WGS sequence"/>
</dbReference>
<comment type="similarity">
    <text evidence="2 11 12">Belongs to the chorismate synthase family.</text>
</comment>
<keyword evidence="5 11" id="KW-0285">Flavoprotein</keyword>
<evidence type="ECO:0000256" key="10">
    <source>
        <dbReference type="ARBA" id="ARBA00023239"/>
    </source>
</evidence>
<evidence type="ECO:0000256" key="2">
    <source>
        <dbReference type="ARBA" id="ARBA00008014"/>
    </source>
</evidence>